<feature type="domain" description="RRM" evidence="9">
    <location>
        <begin position="622"/>
        <end position="716"/>
    </location>
</feature>
<feature type="region of interest" description="Disordered" evidence="7">
    <location>
        <begin position="372"/>
        <end position="409"/>
    </location>
</feature>
<dbReference type="GO" id="GO:0005634">
    <property type="term" value="C:nucleus"/>
    <property type="evidence" value="ECO:0007669"/>
    <property type="project" value="TreeGrafter"/>
</dbReference>
<comment type="caution">
    <text evidence="11">The sequence shown here is derived from an EMBL/GenBank/DDBJ whole genome shotgun (WGS) entry which is preliminary data.</text>
</comment>
<dbReference type="Pfam" id="PF17035">
    <property type="entry name" value="BET"/>
    <property type="match status" value="1"/>
</dbReference>
<dbReference type="PANTHER" id="PTHR48024:SF25">
    <property type="entry name" value="UBP1-ASSOCIATED PROTEIN 2C"/>
    <property type="match status" value="1"/>
</dbReference>
<feature type="region of interest" description="Disordered" evidence="7">
    <location>
        <begin position="532"/>
        <end position="578"/>
    </location>
</feature>
<reference evidence="12" key="1">
    <citation type="journal article" date="2019" name="Plant Biotechnol. J.">
        <title>Genome sequencing of the Australian wild diploid species Gossypium australe highlights disease resistance and delayed gland morphogenesis.</title>
        <authorList>
            <person name="Cai Y."/>
            <person name="Cai X."/>
            <person name="Wang Q."/>
            <person name="Wang P."/>
            <person name="Zhang Y."/>
            <person name="Cai C."/>
            <person name="Xu Y."/>
            <person name="Wang K."/>
            <person name="Zhou Z."/>
            <person name="Wang C."/>
            <person name="Geng S."/>
            <person name="Li B."/>
            <person name="Dong Q."/>
            <person name="Hou Y."/>
            <person name="Wang H."/>
            <person name="Ai P."/>
            <person name="Liu Z."/>
            <person name="Yi F."/>
            <person name="Sun M."/>
            <person name="An G."/>
            <person name="Cheng J."/>
            <person name="Zhang Y."/>
            <person name="Shi Q."/>
            <person name="Xie Y."/>
            <person name="Shi X."/>
            <person name="Chang Y."/>
            <person name="Huang F."/>
            <person name="Chen Y."/>
            <person name="Hong S."/>
            <person name="Mi L."/>
            <person name="Sun Q."/>
            <person name="Zhang L."/>
            <person name="Zhou B."/>
            <person name="Peng R."/>
            <person name="Zhang X."/>
            <person name="Liu F."/>
        </authorList>
    </citation>
    <scope>NUCLEOTIDE SEQUENCE [LARGE SCALE GENOMIC DNA]</scope>
    <source>
        <strain evidence="12">cv. PA1801</strain>
    </source>
</reference>
<dbReference type="InterPro" id="IPR012677">
    <property type="entry name" value="Nucleotide-bd_a/b_plait_sf"/>
</dbReference>
<dbReference type="PROSITE" id="PS51525">
    <property type="entry name" value="NET"/>
    <property type="match status" value="1"/>
</dbReference>
<dbReference type="OrthoDB" id="21449at2759"/>
<dbReference type="Gene3D" id="1.20.920.10">
    <property type="entry name" value="Bromodomain-like"/>
    <property type="match status" value="1"/>
</dbReference>
<protein>
    <submittedName>
        <fullName evidence="11">Transcription factor GTE4-like isoform X1</fullName>
    </submittedName>
</protein>
<feature type="compositionally biased region" description="Low complexity" evidence="7">
    <location>
        <begin position="905"/>
        <end position="922"/>
    </location>
</feature>
<dbReference type="EMBL" id="SMMG02000007">
    <property type="protein sequence ID" value="KAA3467723.1"/>
    <property type="molecule type" value="Genomic_DNA"/>
</dbReference>
<dbReference type="PANTHER" id="PTHR48024">
    <property type="entry name" value="GEO13361P1-RELATED"/>
    <property type="match status" value="1"/>
</dbReference>
<dbReference type="InterPro" id="IPR035979">
    <property type="entry name" value="RBD_domain_sf"/>
</dbReference>
<dbReference type="CDD" id="cd05506">
    <property type="entry name" value="Bromo_plant1"/>
    <property type="match status" value="1"/>
</dbReference>
<dbReference type="Pfam" id="PF00076">
    <property type="entry name" value="RRM_1"/>
    <property type="match status" value="4"/>
</dbReference>
<dbReference type="SMART" id="SM00297">
    <property type="entry name" value="BROMO"/>
    <property type="match status" value="1"/>
</dbReference>
<dbReference type="CDD" id="cd21608">
    <property type="entry name" value="RRM2_NsCP33_like"/>
    <property type="match status" value="1"/>
</dbReference>
<feature type="domain" description="NET" evidence="10">
    <location>
        <begin position="410"/>
        <end position="492"/>
    </location>
</feature>
<evidence type="ECO:0000259" key="8">
    <source>
        <dbReference type="PROSITE" id="PS50014"/>
    </source>
</evidence>
<dbReference type="InterPro" id="IPR001487">
    <property type="entry name" value="Bromodomain"/>
</dbReference>
<evidence type="ECO:0000313" key="11">
    <source>
        <dbReference type="EMBL" id="KAA3467723.1"/>
    </source>
</evidence>
<dbReference type="SUPFAM" id="SSF54928">
    <property type="entry name" value="RNA-binding domain, RBD"/>
    <property type="match status" value="4"/>
</dbReference>
<dbReference type="PROSITE" id="PS50014">
    <property type="entry name" value="BROMODOMAIN_2"/>
    <property type="match status" value="1"/>
</dbReference>
<organism evidence="11 12">
    <name type="scientific">Gossypium australe</name>
    <dbReference type="NCBI Taxonomy" id="47621"/>
    <lineage>
        <taxon>Eukaryota</taxon>
        <taxon>Viridiplantae</taxon>
        <taxon>Streptophyta</taxon>
        <taxon>Embryophyta</taxon>
        <taxon>Tracheophyta</taxon>
        <taxon>Spermatophyta</taxon>
        <taxon>Magnoliopsida</taxon>
        <taxon>eudicotyledons</taxon>
        <taxon>Gunneridae</taxon>
        <taxon>Pentapetalae</taxon>
        <taxon>rosids</taxon>
        <taxon>malvids</taxon>
        <taxon>Malvales</taxon>
        <taxon>Malvaceae</taxon>
        <taxon>Malvoideae</taxon>
        <taxon>Gossypium</taxon>
    </lineage>
</organism>
<name>A0A5B6VF33_9ROSI</name>
<dbReference type="PRINTS" id="PR00503">
    <property type="entry name" value="BROMODOMAIN"/>
</dbReference>
<dbReference type="Proteomes" id="UP000325315">
    <property type="component" value="Unassembled WGS sequence"/>
</dbReference>
<feature type="region of interest" description="Disordered" evidence="7">
    <location>
        <begin position="1"/>
        <end position="87"/>
    </location>
</feature>
<feature type="region of interest" description="Disordered" evidence="7">
    <location>
        <begin position="186"/>
        <end position="210"/>
    </location>
</feature>
<keyword evidence="2" id="KW-0805">Transcription regulation</keyword>
<evidence type="ECO:0000256" key="1">
    <source>
        <dbReference type="ARBA" id="ARBA00022884"/>
    </source>
</evidence>
<feature type="domain" description="RRM" evidence="9">
    <location>
        <begin position="979"/>
        <end position="1073"/>
    </location>
</feature>
<dbReference type="InterPro" id="IPR038336">
    <property type="entry name" value="NET_sf"/>
</dbReference>
<dbReference type="SMART" id="SM00360">
    <property type="entry name" value="RRM"/>
    <property type="match status" value="4"/>
</dbReference>
<evidence type="ECO:0000256" key="2">
    <source>
        <dbReference type="ARBA" id="ARBA00023015"/>
    </source>
</evidence>
<keyword evidence="12" id="KW-1185">Reference proteome</keyword>
<feature type="compositionally biased region" description="Basic and acidic residues" evidence="7">
    <location>
        <begin position="1"/>
        <end position="13"/>
    </location>
</feature>
<keyword evidence="1 6" id="KW-0694">RNA-binding</keyword>
<dbReference type="InterPro" id="IPR027353">
    <property type="entry name" value="NET_dom"/>
</dbReference>
<evidence type="ECO:0000256" key="5">
    <source>
        <dbReference type="PROSITE-ProRule" id="PRU00035"/>
    </source>
</evidence>
<dbReference type="InterPro" id="IPR036427">
    <property type="entry name" value="Bromodomain-like_sf"/>
</dbReference>
<feature type="region of interest" description="Disordered" evidence="7">
    <location>
        <begin position="888"/>
        <end position="935"/>
    </location>
</feature>
<evidence type="ECO:0000259" key="9">
    <source>
        <dbReference type="PROSITE" id="PS50102"/>
    </source>
</evidence>
<proteinExistence type="predicted"/>
<dbReference type="InterPro" id="IPR000504">
    <property type="entry name" value="RRM_dom"/>
</dbReference>
<feature type="compositionally biased region" description="Low complexity" evidence="7">
    <location>
        <begin position="548"/>
        <end position="565"/>
    </location>
</feature>
<feature type="compositionally biased region" description="Polar residues" evidence="7">
    <location>
        <begin position="47"/>
        <end position="57"/>
    </location>
</feature>
<keyword evidence="3 5" id="KW-0103">Bromodomain</keyword>
<feature type="compositionally biased region" description="Low complexity" evidence="7">
    <location>
        <begin position="35"/>
        <end position="46"/>
    </location>
</feature>
<evidence type="ECO:0000256" key="3">
    <source>
        <dbReference type="ARBA" id="ARBA00023117"/>
    </source>
</evidence>
<dbReference type="FunFam" id="3.30.70.330:FF:000529">
    <property type="entry name" value="UBP1-associated protein 2C isoform A"/>
    <property type="match status" value="2"/>
</dbReference>
<dbReference type="InterPro" id="IPR050886">
    <property type="entry name" value="RNA-binding_reg"/>
</dbReference>
<feature type="domain" description="RRM" evidence="9">
    <location>
        <begin position="1071"/>
        <end position="1152"/>
    </location>
</feature>
<dbReference type="Pfam" id="PF00439">
    <property type="entry name" value="Bromodomain"/>
    <property type="match status" value="1"/>
</dbReference>
<evidence type="ECO:0000256" key="4">
    <source>
        <dbReference type="ARBA" id="ARBA00023163"/>
    </source>
</evidence>
<dbReference type="InterPro" id="IPR048289">
    <property type="entry name" value="RRM2_NsCP33-like"/>
</dbReference>
<dbReference type="SUPFAM" id="SSF47370">
    <property type="entry name" value="Bromodomain"/>
    <property type="match status" value="1"/>
</dbReference>
<dbReference type="GO" id="GO:0003723">
    <property type="term" value="F:RNA binding"/>
    <property type="evidence" value="ECO:0007669"/>
    <property type="project" value="UniProtKB-UniRule"/>
</dbReference>
<feature type="compositionally biased region" description="Polar residues" evidence="7">
    <location>
        <begin position="67"/>
        <end position="87"/>
    </location>
</feature>
<evidence type="ECO:0000256" key="6">
    <source>
        <dbReference type="PROSITE-ProRule" id="PRU00176"/>
    </source>
</evidence>
<sequence>MATGKTEGEESKNNNKVYTRKTHNKPKNPSFFPHQSSQQTLPTTTTADYHNSSQQLPPQHLDAVASDDSSSHNQLQRGAQNATNRTATSGYVRYDNLVKINLNVLSKNDVRVLQRKLTRELEQVRGLLQKFDAKEGRFSGGYSNSRVLGNEDVDRCGGSLVRVNSDVGSVGLPSSRPFHGLSVSVAENDRSNNGNGGGNGSEFVEKEKRTPKANQYYKNSDFVLGKEKLKPVENKKKMKPNVGKNNVRQVGDGVAAEKLSSRMFKSCSNLLGKLMKHKFGWVFNKPVDVKGLGLHDYYSIVKHPMDLGTVKTRLNKNWYKSPGEFAEDVRLTFSNAMLYNPKGQDVHVMADTLSGLFEEKWAAIESESNLNRRFERSHENSLPTPTSRRIPAPAPASAPIQSHGPPALVHSSLPLEARTLERSESMTMPVDPKSRDVDLTPTDRIGIIKRRNAALFQQEDEIEVDIDSVDPETLWELDRFVTNYKKSSSKIQKNAEVALQANTEDDHNIQETNLEPPANKVSKVAETVERIVPTSPPIHGKRQQNEESGSSSSSSSSSDSGSSSSALSEPDPITKLTPQDGRKLIERFTVDQLLDILQDAVCRHVDVLSAVRSIADQDPSQRKLFIRGLGWDTTTDGLRSLFSVYGELEEAVVILDKTTGKSKGYGLVTFKHVDGALLALKEPSKKIDGRVTMTQLAAVRNSATNGNTVDIHMRKIYVANVPYDMPADKLLGHFSHYGEIEEGPLGFDKQTGKSRGFALFVYKTAEGAQAALAEPVKNIDGRQINCKLAIEGKKGKQGQEGMMQSGGGVPGNAEMGMGGHGGGYGGPGGYGGFSDRFVTNYKKSSSKIQKNAKVALQANTEDDHNIQETNLESPANKVSKVAETVERIVPTSPPIHGKRQQNEESGSSSSSSSSSDSGSSSSALSEPDPITKLTPQDGRKLIERFTVDQLLDILQDAVCRHVDVLSAVRSIADQDPSQRKLFIRGLGWDTTTDGLRSLFSVYGELEEAVVILDKTTGKSKGYGFVTFKHVDGALLALKEPSKKIDGRVTVTQLAAAGNSATNSNPVDIHMRKIYVANVPYDMPADKLLGHFSHYGEIEEGPLGFDKQTGKSRGFALFVYKTAEGAQAALAEPVKNIDGRQMNCKLAIEGKKGKQGQEGMMQSGGGVPGNAEMGMGGHGGGYGGPGGYGGFSGGMQGPPGPMGHPHPLNSSGVGVGALSGNGGVAAGGYSGLGGPYGGYGGPGSTGYGGPGSAGYGGPGSTVYGGLSGAGAGGGLGAASGGSSLYRMPPSSAGMPTGGYPETAHYSLSSSAAFPSQLHQGAGTSPAPRVPPGAMYPNGPPFY</sequence>
<evidence type="ECO:0000259" key="10">
    <source>
        <dbReference type="PROSITE" id="PS51525"/>
    </source>
</evidence>
<feature type="domain" description="RRM" evidence="9">
    <location>
        <begin position="714"/>
        <end position="795"/>
    </location>
</feature>
<keyword evidence="4" id="KW-0804">Transcription</keyword>
<feature type="domain" description="Bromo" evidence="8">
    <location>
        <begin position="275"/>
        <end position="347"/>
    </location>
</feature>
<evidence type="ECO:0000256" key="7">
    <source>
        <dbReference type="SAM" id="MobiDB-lite"/>
    </source>
</evidence>
<feature type="compositionally biased region" description="Low complexity" evidence="7">
    <location>
        <begin position="383"/>
        <end position="400"/>
    </location>
</feature>
<dbReference type="InterPro" id="IPR037377">
    <property type="entry name" value="GTE_bromo"/>
</dbReference>
<evidence type="ECO:0000313" key="12">
    <source>
        <dbReference type="Proteomes" id="UP000325315"/>
    </source>
</evidence>
<accession>A0A5B6VF33</accession>
<dbReference type="PROSITE" id="PS50102">
    <property type="entry name" value="RRM"/>
    <property type="match status" value="4"/>
</dbReference>
<gene>
    <name evidence="11" type="ORF">EPI10_002710</name>
</gene>
<dbReference type="Gene3D" id="3.30.70.330">
    <property type="match status" value="4"/>
</dbReference>
<dbReference type="Gene3D" id="1.20.1270.220">
    <property type="match status" value="1"/>
</dbReference>
<feature type="region of interest" description="Disordered" evidence="7">
    <location>
        <begin position="1314"/>
        <end position="1341"/>
    </location>
</feature>